<gene>
    <name evidence="1" type="ORF">U27_03193</name>
</gene>
<proteinExistence type="predicted"/>
<evidence type="ECO:0000313" key="2">
    <source>
        <dbReference type="Proteomes" id="UP000030661"/>
    </source>
</evidence>
<evidence type="ECO:0000313" key="1">
    <source>
        <dbReference type="EMBL" id="GAK56231.1"/>
    </source>
</evidence>
<dbReference type="STRING" id="1499967.U27_03193"/>
<dbReference type="HOGENOM" id="CLU_2731801_0_0_0"/>
<sequence length="71" mass="8009">MLAIRGIYTGNNIQFLEEIHVRPNIRVIVTFLEDEPVEVRPRVPGSARGQIRIADDFAAPLDGEALEAFYQ</sequence>
<name>A0A081BV76_VECG1</name>
<dbReference type="AlphaFoldDB" id="A0A081BV76"/>
<dbReference type="EMBL" id="DF820464">
    <property type="protein sequence ID" value="GAK56231.1"/>
    <property type="molecule type" value="Genomic_DNA"/>
</dbReference>
<protein>
    <submittedName>
        <fullName evidence="1">Uncharacterized protein</fullName>
    </submittedName>
</protein>
<organism evidence="1 2">
    <name type="scientific">Vecturithrix granuli</name>
    <dbReference type="NCBI Taxonomy" id="1499967"/>
    <lineage>
        <taxon>Bacteria</taxon>
        <taxon>Candidatus Moduliflexota</taxon>
        <taxon>Candidatus Vecturitrichia</taxon>
        <taxon>Candidatus Vecturitrichales</taxon>
        <taxon>Candidatus Vecturitrichaceae</taxon>
        <taxon>Candidatus Vecturithrix</taxon>
    </lineage>
</organism>
<dbReference type="Proteomes" id="UP000030661">
    <property type="component" value="Unassembled WGS sequence"/>
</dbReference>
<keyword evidence="2" id="KW-1185">Reference proteome</keyword>
<accession>A0A081BV76</accession>
<reference evidence="1 2" key="1">
    <citation type="journal article" date="2015" name="PeerJ">
        <title>First genomic representation of candidate bacterial phylum KSB3 points to enhanced environmental sensing as a trigger of wastewater bulking.</title>
        <authorList>
            <person name="Sekiguchi Y."/>
            <person name="Ohashi A."/>
            <person name="Parks D.H."/>
            <person name="Yamauchi T."/>
            <person name="Tyson G.W."/>
            <person name="Hugenholtz P."/>
        </authorList>
    </citation>
    <scope>NUCLEOTIDE SEQUENCE [LARGE SCALE GENOMIC DNA]</scope>
</reference>